<proteinExistence type="predicted"/>
<reference evidence="1" key="2">
    <citation type="submission" date="2022-10" db="EMBL/GenBank/DDBJ databases">
        <authorList>
            <person name="Ngo T.-E."/>
        </authorList>
    </citation>
    <scope>NUCLEOTIDE SEQUENCE</scope>
    <source>
        <strain evidence="1">JHB</strain>
    </source>
</reference>
<sequence length="58" mass="6496">MLSAYGLRAGYTEQLSAKGLWPRYTEQFMRYGKVPGSKPVPPQALSLCHLEVLLNKIS</sequence>
<accession>A0A9Q9UWQ7</accession>
<protein>
    <submittedName>
        <fullName evidence="1">Uncharacterized protein</fullName>
    </submittedName>
</protein>
<evidence type="ECO:0000313" key="1">
    <source>
        <dbReference type="EMBL" id="WAN70098.1"/>
    </source>
</evidence>
<dbReference type="AlphaFoldDB" id="A0A9Q9UWQ7"/>
<dbReference type="EMBL" id="CP017708">
    <property type="protein sequence ID" value="WAN70098.1"/>
    <property type="molecule type" value="Genomic_DNA"/>
</dbReference>
<reference evidence="1" key="1">
    <citation type="journal article" date="2017" name="Proc. Natl. Acad. Sci. U.S.A.">
        <title>Comparative genomics uncovers the prolific and distinctive metabolic potential of the cyanobacterial genus Moorea.</title>
        <authorList>
            <person name="Leao T."/>
            <person name="Castelao G."/>
            <person name="Korobeynikov A."/>
            <person name="Monroe E.A."/>
            <person name="Podell S."/>
            <person name="Glukhov E."/>
            <person name="Allen E.E."/>
            <person name="Gerwick W.H."/>
            <person name="Gerwick L."/>
        </authorList>
    </citation>
    <scope>NUCLEOTIDE SEQUENCE</scope>
    <source>
        <strain evidence="1">JHB</strain>
    </source>
</reference>
<gene>
    <name evidence="1" type="ORF">BJP36_39265</name>
</gene>
<name>A0A9Q9UWQ7_MOOP1</name>
<organism evidence="1">
    <name type="scientific">Moorena producens (strain JHB)</name>
    <dbReference type="NCBI Taxonomy" id="1454205"/>
    <lineage>
        <taxon>Bacteria</taxon>
        <taxon>Bacillati</taxon>
        <taxon>Cyanobacteriota</taxon>
        <taxon>Cyanophyceae</taxon>
        <taxon>Coleofasciculales</taxon>
        <taxon>Coleofasciculaceae</taxon>
        <taxon>Moorena</taxon>
    </lineage>
</organism>
<dbReference type="Proteomes" id="UP000176944">
    <property type="component" value="Chromosome"/>
</dbReference>